<dbReference type="Gene3D" id="3.30.360.10">
    <property type="entry name" value="Dihydrodipicolinate Reductase, domain 2"/>
    <property type="match status" value="1"/>
</dbReference>
<feature type="domain" description="Gfo/Idh/MocA-like oxidoreductase N-terminal" evidence="1">
    <location>
        <begin position="3"/>
        <end position="118"/>
    </location>
</feature>
<gene>
    <name evidence="3" type="ordered locus">VV0315</name>
</gene>
<accession>Q7MPP7</accession>
<dbReference type="PATRIC" id="fig|196600.6.peg.349"/>
<dbReference type="SUPFAM" id="SSF51735">
    <property type="entry name" value="NAD(P)-binding Rossmann-fold domains"/>
    <property type="match status" value="1"/>
</dbReference>
<protein>
    <submittedName>
        <fullName evidence="3">Predicted dehydrogenase</fullName>
    </submittedName>
</protein>
<evidence type="ECO:0000259" key="2">
    <source>
        <dbReference type="Pfam" id="PF22725"/>
    </source>
</evidence>
<proteinExistence type="predicted"/>
<dbReference type="PANTHER" id="PTHR43377">
    <property type="entry name" value="BILIVERDIN REDUCTASE A"/>
    <property type="match status" value="1"/>
</dbReference>
<dbReference type="eggNOG" id="COG0673">
    <property type="taxonomic scope" value="Bacteria"/>
</dbReference>
<evidence type="ECO:0000313" key="3">
    <source>
        <dbReference type="EMBL" id="BAC93079.1"/>
    </source>
</evidence>
<evidence type="ECO:0000259" key="1">
    <source>
        <dbReference type="Pfam" id="PF01408"/>
    </source>
</evidence>
<dbReference type="InterPro" id="IPR000683">
    <property type="entry name" value="Gfo/Idh/MocA-like_OxRdtase_N"/>
</dbReference>
<dbReference type="Pfam" id="PF22725">
    <property type="entry name" value="GFO_IDH_MocA_C3"/>
    <property type="match status" value="1"/>
</dbReference>
<dbReference type="GO" id="GO:0000166">
    <property type="term" value="F:nucleotide binding"/>
    <property type="evidence" value="ECO:0007669"/>
    <property type="project" value="InterPro"/>
</dbReference>
<dbReference type="InterPro" id="IPR036291">
    <property type="entry name" value="NAD(P)-bd_dom_sf"/>
</dbReference>
<dbReference type="RefSeq" id="WP_011149288.1">
    <property type="nucleotide sequence ID" value="NC_005139.1"/>
</dbReference>
<feature type="domain" description="GFO/IDH/MocA-like oxidoreductase" evidence="2">
    <location>
        <begin position="127"/>
        <end position="251"/>
    </location>
</feature>
<name>Q7MPP7_VIBVY</name>
<dbReference type="HOGENOM" id="CLU_023194_10_1_6"/>
<dbReference type="EMBL" id="BA000037">
    <property type="protein sequence ID" value="BAC93079.1"/>
    <property type="molecule type" value="Genomic_DNA"/>
</dbReference>
<dbReference type="InterPro" id="IPR055170">
    <property type="entry name" value="GFO_IDH_MocA-like_dom"/>
</dbReference>
<organism evidence="3 4">
    <name type="scientific">Vibrio vulnificus (strain YJ016)</name>
    <dbReference type="NCBI Taxonomy" id="196600"/>
    <lineage>
        <taxon>Bacteria</taxon>
        <taxon>Pseudomonadati</taxon>
        <taxon>Pseudomonadota</taxon>
        <taxon>Gammaproteobacteria</taxon>
        <taxon>Vibrionales</taxon>
        <taxon>Vibrionaceae</taxon>
        <taxon>Vibrio</taxon>
    </lineage>
</organism>
<reference evidence="3 4" key="1">
    <citation type="journal article" date="2003" name="Genome Res.">
        <title>Comparative genome analysis of Vibrio vulnificus, a marine pathogen.</title>
        <authorList>
            <person name="Chen C.Y."/>
            <person name="Wu K.M."/>
            <person name="Chang Y.C."/>
            <person name="Chang C.H."/>
            <person name="Tsai H.C."/>
            <person name="Liao T.L."/>
            <person name="Liu Y.M."/>
            <person name="Chen H.J."/>
            <person name="Shen A.B."/>
            <person name="Li J.C."/>
            <person name="Su T.L."/>
            <person name="Shao C.P."/>
            <person name="Lee C.T."/>
            <person name="Hor L.I."/>
            <person name="Tsai S.F."/>
        </authorList>
    </citation>
    <scope>NUCLEOTIDE SEQUENCE [LARGE SCALE GENOMIC DNA]</scope>
    <source>
        <strain evidence="3 4">YJ016</strain>
    </source>
</reference>
<dbReference type="SUPFAM" id="SSF55347">
    <property type="entry name" value="Glyceraldehyde-3-phosphate dehydrogenase-like, C-terminal domain"/>
    <property type="match status" value="1"/>
</dbReference>
<dbReference type="AlphaFoldDB" id="Q7MPP7"/>
<sequence length="332" mass="37046">MERVAVVGLGNIATRHRRNLKHLFPSALLYAMSASGRVPQEMVNDADLLVTSIEELIELRVQLVVIASPAPFHALHSIPLIKAGIPVLIEKPVTATVDDVKRLQSIASQYKTPVSIGYCLRYLSSALQMKSLLSLGKIGYLYHAHVEIGQYLPDWRPSKDYRDSVSAKASLGGGALLELSHEFDYTQWLLGDLTLEHAILRQTKELGLDVEDSADLLLSTSKQAIVHMHLDFLQRKAHRQCRFVGSKGALEWDLIGNEIRFVTPQGVQVLYSEPKWDKNQMYTAMLADFVAQIHQQPNQCVSLAEAAQSVELIEEIKRRFPITSVSGELKGE</sequence>
<dbReference type="InterPro" id="IPR051450">
    <property type="entry name" value="Gfo/Idh/MocA_Oxidoreductases"/>
</dbReference>
<dbReference type="KEGG" id="vvy:VV0315"/>
<dbReference type="PANTHER" id="PTHR43377:SF1">
    <property type="entry name" value="BILIVERDIN REDUCTASE A"/>
    <property type="match status" value="1"/>
</dbReference>
<evidence type="ECO:0000313" key="4">
    <source>
        <dbReference type="Proteomes" id="UP000002675"/>
    </source>
</evidence>
<dbReference type="Pfam" id="PF01408">
    <property type="entry name" value="GFO_IDH_MocA"/>
    <property type="match status" value="1"/>
</dbReference>
<dbReference type="Gene3D" id="3.40.50.720">
    <property type="entry name" value="NAD(P)-binding Rossmann-like Domain"/>
    <property type="match status" value="1"/>
</dbReference>
<dbReference type="Proteomes" id="UP000002675">
    <property type="component" value="Chromosome I"/>
</dbReference>
<dbReference type="STRING" id="672.VV93_v1c03050"/>